<name>A0ABP8UTM3_9ACTN</name>
<dbReference type="RefSeq" id="WP_345443415.1">
    <property type="nucleotide sequence ID" value="NZ_BAABHK010000029.1"/>
</dbReference>
<evidence type="ECO:0000313" key="3">
    <source>
        <dbReference type="Proteomes" id="UP001501442"/>
    </source>
</evidence>
<protein>
    <recommendedName>
        <fullName evidence="1">Trypsin-co-occurring domain-containing protein</fullName>
    </recommendedName>
</protein>
<sequence length="109" mass="11692">MGRLVEFPLEDGGTVVIAVTDVPTCDDGPVLRGIDGGRVVEQAQRTFEEAIDQIRPAAQALVARLRALADPPDEMHITFGLDLHVKAGAIIAETGADANFAVELTWRRS</sequence>
<gene>
    <name evidence="2" type="ORF">GCM10023196_103060</name>
</gene>
<dbReference type="EMBL" id="BAABHK010000029">
    <property type="protein sequence ID" value="GAA4639841.1"/>
    <property type="molecule type" value="Genomic_DNA"/>
</dbReference>
<proteinExistence type="predicted"/>
<dbReference type="Pfam" id="PF19493">
    <property type="entry name" value="Trypco1"/>
    <property type="match status" value="1"/>
</dbReference>
<feature type="domain" description="Trypsin-co-occurring" evidence="1">
    <location>
        <begin position="7"/>
        <end position="108"/>
    </location>
</feature>
<comment type="caution">
    <text evidence="2">The sequence shown here is derived from an EMBL/GenBank/DDBJ whole genome shotgun (WGS) entry which is preliminary data.</text>
</comment>
<dbReference type="InterPro" id="IPR045794">
    <property type="entry name" value="Trypco1"/>
</dbReference>
<evidence type="ECO:0000259" key="1">
    <source>
        <dbReference type="Pfam" id="PF19493"/>
    </source>
</evidence>
<dbReference type="Proteomes" id="UP001501442">
    <property type="component" value="Unassembled WGS sequence"/>
</dbReference>
<organism evidence="2 3">
    <name type="scientific">Actinoallomurus vinaceus</name>
    <dbReference type="NCBI Taxonomy" id="1080074"/>
    <lineage>
        <taxon>Bacteria</taxon>
        <taxon>Bacillati</taxon>
        <taxon>Actinomycetota</taxon>
        <taxon>Actinomycetes</taxon>
        <taxon>Streptosporangiales</taxon>
        <taxon>Thermomonosporaceae</taxon>
        <taxon>Actinoallomurus</taxon>
    </lineage>
</organism>
<accession>A0ABP8UTM3</accession>
<dbReference type="NCBIfam" id="NF041216">
    <property type="entry name" value="CU044_2847_fam"/>
    <property type="match status" value="1"/>
</dbReference>
<reference evidence="3" key="1">
    <citation type="journal article" date="2019" name="Int. J. Syst. Evol. Microbiol.">
        <title>The Global Catalogue of Microorganisms (GCM) 10K type strain sequencing project: providing services to taxonomists for standard genome sequencing and annotation.</title>
        <authorList>
            <consortium name="The Broad Institute Genomics Platform"/>
            <consortium name="The Broad Institute Genome Sequencing Center for Infectious Disease"/>
            <person name="Wu L."/>
            <person name="Ma J."/>
        </authorList>
    </citation>
    <scope>NUCLEOTIDE SEQUENCE [LARGE SCALE GENOMIC DNA]</scope>
    <source>
        <strain evidence="3">JCM 17939</strain>
    </source>
</reference>
<keyword evidence="3" id="KW-1185">Reference proteome</keyword>
<evidence type="ECO:0000313" key="2">
    <source>
        <dbReference type="EMBL" id="GAA4639841.1"/>
    </source>
</evidence>